<organism evidence="7">
    <name type="scientific">Drosophila persimilis</name>
    <name type="common">Fruit fly</name>
    <dbReference type="NCBI Taxonomy" id="7234"/>
    <lineage>
        <taxon>Eukaryota</taxon>
        <taxon>Metazoa</taxon>
        <taxon>Ecdysozoa</taxon>
        <taxon>Arthropoda</taxon>
        <taxon>Hexapoda</taxon>
        <taxon>Insecta</taxon>
        <taxon>Pterygota</taxon>
        <taxon>Neoptera</taxon>
        <taxon>Endopterygota</taxon>
        <taxon>Diptera</taxon>
        <taxon>Brachycera</taxon>
        <taxon>Muscomorpha</taxon>
        <taxon>Ephydroidea</taxon>
        <taxon>Drosophilidae</taxon>
        <taxon>Drosophila</taxon>
        <taxon>Sophophora</taxon>
    </lineage>
</organism>
<reference evidence="6 7" key="1">
    <citation type="journal article" date="2007" name="Nature">
        <title>Evolution of genes and genomes on the Drosophila phylogeny.</title>
        <authorList>
            <consortium name="Drosophila 12 Genomes Consortium"/>
            <person name="Clark A.G."/>
            <person name="Eisen M.B."/>
            <person name="Smith D.R."/>
            <person name="Bergman C.M."/>
            <person name="Oliver B."/>
            <person name="Markow T.A."/>
            <person name="Kaufman T.C."/>
            <person name="Kellis M."/>
            <person name="Gelbart W."/>
            <person name="Iyer V.N."/>
            <person name="Pollard D.A."/>
            <person name="Sackton T.B."/>
            <person name="Larracuente A.M."/>
            <person name="Singh N.D."/>
            <person name="Abad J.P."/>
            <person name="Abt D.N."/>
            <person name="Adryan B."/>
            <person name="Aguade M."/>
            <person name="Akashi H."/>
            <person name="Anderson W.W."/>
            <person name="Aquadro C.F."/>
            <person name="Ardell D.H."/>
            <person name="Arguello R."/>
            <person name="Artieri C.G."/>
            <person name="Barbash D.A."/>
            <person name="Barker D."/>
            <person name="Barsanti P."/>
            <person name="Batterham P."/>
            <person name="Batzoglou S."/>
            <person name="Begun D."/>
            <person name="Bhutkar A."/>
            <person name="Blanco E."/>
            <person name="Bosak S.A."/>
            <person name="Bradley R.K."/>
            <person name="Brand A.D."/>
            <person name="Brent M.R."/>
            <person name="Brooks A.N."/>
            <person name="Brown R.H."/>
            <person name="Butlin R.K."/>
            <person name="Caggese C."/>
            <person name="Calvi B.R."/>
            <person name="Bernardo de Carvalho A."/>
            <person name="Caspi A."/>
            <person name="Castrezana S."/>
            <person name="Celniker S.E."/>
            <person name="Chang J.L."/>
            <person name="Chapple C."/>
            <person name="Chatterji S."/>
            <person name="Chinwalla A."/>
            <person name="Civetta A."/>
            <person name="Clifton S.W."/>
            <person name="Comeron J.M."/>
            <person name="Costello J.C."/>
            <person name="Coyne J.A."/>
            <person name="Daub J."/>
            <person name="David R.G."/>
            <person name="Delcher A.L."/>
            <person name="Delehaunty K."/>
            <person name="Do C.B."/>
            <person name="Ebling H."/>
            <person name="Edwards K."/>
            <person name="Eickbush T."/>
            <person name="Evans J.D."/>
            <person name="Filipski A."/>
            <person name="Findeiss S."/>
            <person name="Freyhult E."/>
            <person name="Fulton L."/>
            <person name="Fulton R."/>
            <person name="Garcia A.C."/>
            <person name="Gardiner A."/>
            <person name="Garfield D.A."/>
            <person name="Garvin B.E."/>
            <person name="Gibson G."/>
            <person name="Gilbert D."/>
            <person name="Gnerre S."/>
            <person name="Godfrey J."/>
            <person name="Good R."/>
            <person name="Gotea V."/>
            <person name="Gravely B."/>
            <person name="Greenberg A.J."/>
            <person name="Griffiths-Jones S."/>
            <person name="Gross S."/>
            <person name="Guigo R."/>
            <person name="Gustafson E.A."/>
            <person name="Haerty W."/>
            <person name="Hahn M.W."/>
            <person name="Halligan D.L."/>
            <person name="Halpern A.L."/>
            <person name="Halter G.M."/>
            <person name="Han M.V."/>
            <person name="Heger A."/>
            <person name="Hillier L."/>
            <person name="Hinrichs A.S."/>
            <person name="Holmes I."/>
            <person name="Hoskins R.A."/>
            <person name="Hubisz M.J."/>
            <person name="Hultmark D."/>
            <person name="Huntley M.A."/>
            <person name="Jaffe D.B."/>
            <person name="Jagadeeshan S."/>
            <person name="Jeck W.R."/>
            <person name="Johnson J."/>
            <person name="Jones C.D."/>
            <person name="Jordan W.C."/>
            <person name="Karpen G.H."/>
            <person name="Kataoka E."/>
            <person name="Keightley P.D."/>
            <person name="Kheradpour P."/>
            <person name="Kirkness E.F."/>
            <person name="Koerich L.B."/>
            <person name="Kristiansen K."/>
            <person name="Kudrna D."/>
            <person name="Kulathinal R.J."/>
            <person name="Kumar S."/>
            <person name="Kwok R."/>
            <person name="Lander E."/>
            <person name="Langley C.H."/>
            <person name="Lapoint R."/>
            <person name="Lazzaro B.P."/>
            <person name="Lee S.J."/>
            <person name="Levesque L."/>
            <person name="Li R."/>
            <person name="Lin C.F."/>
            <person name="Lin M.F."/>
            <person name="Lindblad-Toh K."/>
            <person name="Llopart A."/>
            <person name="Long M."/>
            <person name="Low L."/>
            <person name="Lozovsky E."/>
            <person name="Lu J."/>
            <person name="Luo M."/>
            <person name="Machado C.A."/>
            <person name="Makalowski W."/>
            <person name="Marzo M."/>
            <person name="Matsuda M."/>
            <person name="Matzkin L."/>
            <person name="McAllister B."/>
            <person name="McBride C.S."/>
            <person name="McKernan B."/>
            <person name="McKernan K."/>
            <person name="Mendez-Lago M."/>
            <person name="Minx P."/>
            <person name="Mollenhauer M.U."/>
            <person name="Montooth K."/>
            <person name="Mount S.M."/>
            <person name="Mu X."/>
            <person name="Myers E."/>
            <person name="Negre B."/>
            <person name="Newfeld S."/>
            <person name="Nielsen R."/>
            <person name="Noor M.A."/>
            <person name="O'Grady P."/>
            <person name="Pachter L."/>
            <person name="Papaceit M."/>
            <person name="Parisi M.J."/>
            <person name="Parisi M."/>
            <person name="Parts L."/>
            <person name="Pedersen J.S."/>
            <person name="Pesole G."/>
            <person name="Phillippy A.M."/>
            <person name="Ponting C.P."/>
            <person name="Pop M."/>
            <person name="Porcelli D."/>
            <person name="Powell J.R."/>
            <person name="Prohaska S."/>
            <person name="Pruitt K."/>
            <person name="Puig M."/>
            <person name="Quesneville H."/>
            <person name="Ram K.R."/>
            <person name="Rand D."/>
            <person name="Rasmussen M.D."/>
            <person name="Reed L.K."/>
            <person name="Reenan R."/>
            <person name="Reily A."/>
            <person name="Remington K.A."/>
            <person name="Rieger T.T."/>
            <person name="Ritchie M.G."/>
            <person name="Robin C."/>
            <person name="Rogers Y.H."/>
            <person name="Rohde C."/>
            <person name="Rozas J."/>
            <person name="Rubenfield M.J."/>
            <person name="Ruiz A."/>
            <person name="Russo S."/>
            <person name="Salzberg S.L."/>
            <person name="Sanchez-Gracia A."/>
            <person name="Saranga D.J."/>
            <person name="Sato H."/>
            <person name="Schaeffer S.W."/>
            <person name="Schatz M.C."/>
            <person name="Schlenke T."/>
            <person name="Schwartz R."/>
            <person name="Segarra C."/>
            <person name="Singh R.S."/>
            <person name="Sirot L."/>
            <person name="Sirota M."/>
            <person name="Sisneros N.B."/>
            <person name="Smith C.D."/>
            <person name="Smith T.F."/>
            <person name="Spieth J."/>
            <person name="Stage D.E."/>
            <person name="Stark A."/>
            <person name="Stephan W."/>
            <person name="Strausberg R.L."/>
            <person name="Strempel S."/>
            <person name="Sturgill D."/>
            <person name="Sutton G."/>
            <person name="Sutton G.G."/>
            <person name="Tao W."/>
            <person name="Teichmann S."/>
            <person name="Tobari Y.N."/>
            <person name="Tomimura Y."/>
            <person name="Tsolas J.M."/>
            <person name="Valente V.L."/>
            <person name="Venter E."/>
            <person name="Venter J.C."/>
            <person name="Vicario S."/>
            <person name="Vieira F.G."/>
            <person name="Vilella A.J."/>
            <person name="Villasante A."/>
            <person name="Walenz B."/>
            <person name="Wang J."/>
            <person name="Wasserman M."/>
            <person name="Watts T."/>
            <person name="Wilson D."/>
            <person name="Wilson R.K."/>
            <person name="Wing R.A."/>
            <person name="Wolfner M.F."/>
            <person name="Wong A."/>
            <person name="Wong G.K."/>
            <person name="Wu C.I."/>
            <person name="Wu G."/>
            <person name="Yamamoto D."/>
            <person name="Yang H.P."/>
            <person name="Yang S.P."/>
            <person name="Yorke J.A."/>
            <person name="Yoshida K."/>
            <person name="Zdobnov E."/>
            <person name="Zhang P."/>
            <person name="Zhang Y."/>
            <person name="Zimin A.V."/>
            <person name="Baldwin J."/>
            <person name="Abdouelleil A."/>
            <person name="Abdulkadir J."/>
            <person name="Abebe A."/>
            <person name="Abera B."/>
            <person name="Abreu J."/>
            <person name="Acer S.C."/>
            <person name="Aftuck L."/>
            <person name="Alexander A."/>
            <person name="An P."/>
            <person name="Anderson E."/>
            <person name="Anderson S."/>
            <person name="Arachi H."/>
            <person name="Azer M."/>
            <person name="Bachantsang P."/>
            <person name="Barry A."/>
            <person name="Bayul T."/>
            <person name="Berlin A."/>
            <person name="Bessette D."/>
            <person name="Bloom T."/>
            <person name="Blye J."/>
            <person name="Boguslavskiy L."/>
            <person name="Bonnet C."/>
            <person name="Boukhgalter B."/>
            <person name="Bourzgui I."/>
            <person name="Brown A."/>
            <person name="Cahill P."/>
            <person name="Channer S."/>
            <person name="Cheshatsang Y."/>
            <person name="Chuda L."/>
            <person name="Citroen M."/>
            <person name="Collymore A."/>
            <person name="Cooke P."/>
            <person name="Costello M."/>
            <person name="D'Aco K."/>
            <person name="Daza R."/>
            <person name="De Haan G."/>
            <person name="DeGray S."/>
            <person name="DeMaso C."/>
            <person name="Dhargay N."/>
            <person name="Dooley K."/>
            <person name="Dooley E."/>
            <person name="Doricent M."/>
            <person name="Dorje P."/>
            <person name="Dorjee K."/>
            <person name="Dupes A."/>
            <person name="Elong R."/>
            <person name="Falk J."/>
            <person name="Farina A."/>
            <person name="Faro S."/>
            <person name="Ferguson D."/>
            <person name="Fisher S."/>
            <person name="Foley C.D."/>
            <person name="Franke A."/>
            <person name="Friedrich D."/>
            <person name="Gadbois L."/>
            <person name="Gearin G."/>
            <person name="Gearin C.R."/>
            <person name="Giannoukos G."/>
            <person name="Goode T."/>
            <person name="Graham J."/>
            <person name="Grandbois E."/>
            <person name="Grewal S."/>
            <person name="Gyaltsen K."/>
            <person name="Hafez N."/>
            <person name="Hagos B."/>
            <person name="Hall J."/>
            <person name="Henson C."/>
            <person name="Hollinger A."/>
            <person name="Honan T."/>
            <person name="Huard M.D."/>
            <person name="Hughes L."/>
            <person name="Hurhula B."/>
            <person name="Husby M.E."/>
            <person name="Kamat A."/>
            <person name="Kanga B."/>
            <person name="Kashin S."/>
            <person name="Khazanovich D."/>
            <person name="Kisner P."/>
            <person name="Lance K."/>
            <person name="Lara M."/>
            <person name="Lee W."/>
            <person name="Lennon N."/>
            <person name="Letendre F."/>
            <person name="LeVine R."/>
            <person name="Lipovsky A."/>
            <person name="Liu X."/>
            <person name="Liu J."/>
            <person name="Liu S."/>
            <person name="Lokyitsang T."/>
            <person name="Lokyitsang Y."/>
            <person name="Lubonja R."/>
            <person name="Lui A."/>
            <person name="MacDonald P."/>
            <person name="Magnisalis V."/>
            <person name="Maru K."/>
            <person name="Matthews C."/>
            <person name="McCusker W."/>
            <person name="McDonough S."/>
            <person name="Mehta T."/>
            <person name="Meldrim J."/>
            <person name="Meneus L."/>
            <person name="Mihai O."/>
            <person name="Mihalev A."/>
            <person name="Mihova T."/>
            <person name="Mittelman R."/>
            <person name="Mlenga V."/>
            <person name="Montmayeur A."/>
            <person name="Mulrain L."/>
            <person name="Navidi A."/>
            <person name="Naylor J."/>
            <person name="Negash T."/>
            <person name="Nguyen T."/>
            <person name="Nguyen N."/>
            <person name="Nicol R."/>
            <person name="Norbu C."/>
            <person name="Norbu N."/>
            <person name="Novod N."/>
            <person name="O'Neill B."/>
            <person name="Osman S."/>
            <person name="Markiewicz E."/>
            <person name="Oyono O.L."/>
            <person name="Patti C."/>
            <person name="Phunkhang P."/>
            <person name="Pierre F."/>
            <person name="Priest M."/>
            <person name="Raghuraman S."/>
            <person name="Rege F."/>
            <person name="Reyes R."/>
            <person name="Rise C."/>
            <person name="Rogov P."/>
            <person name="Ross K."/>
            <person name="Ryan E."/>
            <person name="Settipalli S."/>
            <person name="Shea T."/>
            <person name="Sherpa N."/>
            <person name="Shi L."/>
            <person name="Shih D."/>
            <person name="Sparrow T."/>
            <person name="Spaulding J."/>
            <person name="Stalker J."/>
            <person name="Stange-Thomann N."/>
            <person name="Stavropoulos S."/>
            <person name="Stone C."/>
            <person name="Strader C."/>
            <person name="Tesfaye S."/>
            <person name="Thomson T."/>
            <person name="Thoulutsang Y."/>
            <person name="Thoulutsang D."/>
            <person name="Topham K."/>
            <person name="Topping I."/>
            <person name="Tsamla T."/>
            <person name="Vassiliev H."/>
            <person name="Vo A."/>
            <person name="Wangchuk T."/>
            <person name="Wangdi T."/>
            <person name="Weiand M."/>
            <person name="Wilkinson J."/>
            <person name="Wilson A."/>
            <person name="Yadav S."/>
            <person name="Young G."/>
            <person name="Yu Q."/>
            <person name="Zembek L."/>
            <person name="Zhong D."/>
            <person name="Zimmer A."/>
            <person name="Zwirko Z."/>
            <person name="Jaffe D.B."/>
            <person name="Alvarez P."/>
            <person name="Brockman W."/>
            <person name="Butler J."/>
            <person name="Chin C."/>
            <person name="Gnerre S."/>
            <person name="Grabherr M."/>
            <person name="Kleber M."/>
            <person name="Mauceli E."/>
            <person name="MacCallum I."/>
        </authorList>
    </citation>
    <scope>NUCLEOTIDE SEQUENCE [LARGE SCALE GENOMIC DNA]</scope>
    <source>
        <strain evidence="7">MSH-3 / Tucson 14011-0111.49</strain>
    </source>
</reference>
<comment type="similarity">
    <text evidence="1 3">Belongs to the SKP1 family.</text>
</comment>
<dbReference type="AlphaFoldDB" id="B4GXH2"/>
<dbReference type="OrthoDB" id="2342932at2759"/>
<dbReference type="SUPFAM" id="SSF54695">
    <property type="entry name" value="POZ domain"/>
    <property type="match status" value="1"/>
</dbReference>
<feature type="domain" description="SKP1 component POZ" evidence="5">
    <location>
        <begin position="6"/>
        <end position="65"/>
    </location>
</feature>
<dbReference type="eggNOG" id="KOG1724">
    <property type="taxonomic scope" value="Eukaryota"/>
</dbReference>
<accession>B4GXH2</accession>
<dbReference type="PhylomeDB" id="B4GXH2"/>
<evidence type="ECO:0000256" key="2">
    <source>
        <dbReference type="ARBA" id="ARBA00022786"/>
    </source>
</evidence>
<dbReference type="InterPro" id="IPR001232">
    <property type="entry name" value="SKP1-like"/>
</dbReference>
<dbReference type="SUPFAM" id="SSF81382">
    <property type="entry name" value="Skp1 dimerisation domain-like"/>
    <property type="match status" value="1"/>
</dbReference>
<dbReference type="InterPro" id="IPR016072">
    <property type="entry name" value="Skp1_comp_dimer"/>
</dbReference>
<dbReference type="SMART" id="SM00512">
    <property type="entry name" value="Skp1"/>
    <property type="match status" value="1"/>
</dbReference>
<sequence length="149" mass="17610">MDNKTTVKLQSSDGMIFEVDIDCITRCSGTIRRILESWMDDEDAVVPLENIDSDILRMVREWAEFQFNCTEDEVHRWVQNFVSADHAKLYGLIKAANYLDIKNLHNLTCKIVADMIRGKKPEEMRRILLIPDDDYSFEESRDNRYFPWQ</sequence>
<dbReference type="UniPathway" id="UPA00143"/>
<dbReference type="SMR" id="B4GXH2"/>
<keyword evidence="2 3" id="KW-0833">Ubl conjugation pathway</keyword>
<dbReference type="OMA" id="RILESWM"/>
<protein>
    <submittedName>
        <fullName evidence="6">GL20275</fullName>
    </submittedName>
</protein>
<evidence type="ECO:0000256" key="1">
    <source>
        <dbReference type="ARBA" id="ARBA00009993"/>
    </source>
</evidence>
<dbReference type="PIRSF" id="PIRSF028729">
    <property type="entry name" value="E3_ubiquit_lig_SCF_Skp"/>
    <property type="match status" value="1"/>
</dbReference>
<dbReference type="Proteomes" id="UP000008744">
    <property type="component" value="Unassembled WGS sequence"/>
</dbReference>
<comment type="pathway">
    <text evidence="3">Protein modification; protein ubiquitination.</text>
</comment>
<dbReference type="PANTHER" id="PTHR11165">
    <property type="entry name" value="SKP1"/>
    <property type="match status" value="1"/>
</dbReference>
<gene>
    <name evidence="6" type="primary">Dper\GL20275</name>
    <name evidence="6" type="ORF">Dper_GL20275</name>
</gene>
<evidence type="ECO:0000259" key="5">
    <source>
        <dbReference type="Pfam" id="PF03931"/>
    </source>
</evidence>
<feature type="domain" description="SKP1 component dimerisation" evidence="4">
    <location>
        <begin position="102"/>
        <end position="140"/>
    </location>
</feature>
<dbReference type="EMBL" id="CH479196">
    <property type="protein sequence ID" value="EDW27449.1"/>
    <property type="molecule type" value="Genomic_DNA"/>
</dbReference>
<name>B4GXH2_DROPE</name>
<dbReference type="Gene3D" id="3.30.710.10">
    <property type="entry name" value="Potassium Channel Kv1.1, Chain A"/>
    <property type="match status" value="1"/>
</dbReference>
<dbReference type="Pfam" id="PF01466">
    <property type="entry name" value="Skp1"/>
    <property type="match status" value="1"/>
</dbReference>
<dbReference type="InterPro" id="IPR011333">
    <property type="entry name" value="SKP1/BTB/POZ_sf"/>
</dbReference>
<proteinExistence type="inferred from homology"/>
<evidence type="ECO:0000313" key="6">
    <source>
        <dbReference type="EMBL" id="EDW27449.1"/>
    </source>
</evidence>
<dbReference type="InterPro" id="IPR016897">
    <property type="entry name" value="SKP1"/>
</dbReference>
<dbReference type="STRING" id="7234.B4GXH2"/>
<evidence type="ECO:0000313" key="7">
    <source>
        <dbReference type="Proteomes" id="UP000008744"/>
    </source>
</evidence>
<evidence type="ECO:0000259" key="4">
    <source>
        <dbReference type="Pfam" id="PF01466"/>
    </source>
</evidence>
<dbReference type="GO" id="GO:0006511">
    <property type="term" value="P:ubiquitin-dependent protein catabolic process"/>
    <property type="evidence" value="ECO:0007669"/>
    <property type="project" value="InterPro"/>
</dbReference>
<dbReference type="InterPro" id="IPR036296">
    <property type="entry name" value="SKP1-like_dim_sf"/>
</dbReference>
<keyword evidence="7" id="KW-1185">Reference proteome</keyword>
<dbReference type="GO" id="GO:0016567">
    <property type="term" value="P:protein ubiquitination"/>
    <property type="evidence" value="ECO:0007669"/>
    <property type="project" value="UniProtKB-UniPathway"/>
</dbReference>
<dbReference type="InterPro" id="IPR016073">
    <property type="entry name" value="Skp1_comp_POZ"/>
</dbReference>
<dbReference type="HOGENOM" id="CLU_059252_6_1_1"/>
<evidence type="ECO:0000256" key="3">
    <source>
        <dbReference type="PIRNR" id="PIRNR028729"/>
    </source>
</evidence>
<dbReference type="Pfam" id="PF03931">
    <property type="entry name" value="Skp1_POZ"/>
    <property type="match status" value="1"/>
</dbReference>